<proteinExistence type="predicted"/>
<feature type="domain" description="ChrB C-terminal" evidence="1">
    <location>
        <begin position="42"/>
        <end position="169"/>
    </location>
</feature>
<protein>
    <recommendedName>
        <fullName evidence="1">ChrB C-terminal domain-containing protein</fullName>
    </recommendedName>
</protein>
<comment type="caution">
    <text evidence="2">The sequence shown here is derived from an EMBL/GenBank/DDBJ whole genome shotgun (WGS) entry which is preliminary data.</text>
</comment>
<dbReference type="Pfam" id="PF09828">
    <property type="entry name" value="ChrB_C"/>
    <property type="match status" value="1"/>
</dbReference>
<reference evidence="2 3" key="1">
    <citation type="submission" date="2017-10" db="EMBL/GenBank/DDBJ databases">
        <title>Novel microbial diversity and functional potential in the marine mammal oral microbiome.</title>
        <authorList>
            <person name="Dudek N.K."/>
            <person name="Sun C.L."/>
            <person name="Burstein D."/>
            <person name="Kantor R.S."/>
            <person name="Aliaga Goltsman D.S."/>
            <person name="Bik E.M."/>
            <person name="Thomas B.C."/>
            <person name="Banfield J.F."/>
            <person name="Relman D.A."/>
        </authorList>
    </citation>
    <scope>NUCLEOTIDE SEQUENCE [LARGE SCALE GENOMIC DNA]</scope>
    <source>
        <strain evidence="2">DOLJORAL78_47_202</strain>
    </source>
</reference>
<name>A0A2G6MR78_9BACT</name>
<evidence type="ECO:0000313" key="3">
    <source>
        <dbReference type="Proteomes" id="UP000231203"/>
    </source>
</evidence>
<evidence type="ECO:0000259" key="1">
    <source>
        <dbReference type="Pfam" id="PF09828"/>
    </source>
</evidence>
<evidence type="ECO:0000313" key="2">
    <source>
        <dbReference type="EMBL" id="PIE62099.1"/>
    </source>
</evidence>
<dbReference type="InterPro" id="IPR018634">
    <property type="entry name" value="ChrB_C"/>
</dbReference>
<dbReference type="AlphaFoldDB" id="A0A2G6MR78"/>
<accession>A0A2G6MR78</accession>
<gene>
    <name evidence="2" type="ORF">CSA25_06670</name>
</gene>
<organism evidence="2 3">
    <name type="scientific">Desulfobacter postgatei</name>
    <dbReference type="NCBI Taxonomy" id="2293"/>
    <lineage>
        <taxon>Bacteria</taxon>
        <taxon>Pseudomonadati</taxon>
        <taxon>Thermodesulfobacteriota</taxon>
        <taxon>Desulfobacteria</taxon>
        <taxon>Desulfobacterales</taxon>
        <taxon>Desulfobacteraceae</taxon>
        <taxon>Desulfobacter</taxon>
    </lineage>
</organism>
<dbReference type="EMBL" id="PDTI01000063">
    <property type="protein sequence ID" value="PIE62099.1"/>
    <property type="molecule type" value="Genomic_DNA"/>
</dbReference>
<sequence>MRIMVKAARIQRTIYMLALAPLAVLWVSIPVARGDSSAVFSTWTGFEVDKCASIWLIKTYIHPDAEIRFYNKDNKKTEGILFDTPTAKFRRYFNMSTYESLIKHYKINDPALGYIGKIIHDIEINTWEKKVMPETIEVRDAVNRIIWQTKDNTQVVKKSNQYFDFLYEHISEKYKFP</sequence>
<dbReference type="Proteomes" id="UP000231203">
    <property type="component" value="Unassembled WGS sequence"/>
</dbReference>